<dbReference type="PANTHER" id="PTHR33452">
    <property type="entry name" value="OXIDOREDUCTASE CATD-RELATED"/>
    <property type="match status" value="1"/>
</dbReference>
<evidence type="ECO:0000256" key="1">
    <source>
        <dbReference type="ARBA" id="ARBA00004651"/>
    </source>
</evidence>
<organism evidence="9 10">
    <name type="scientific">Corynebacterium massiliense DSM 45435</name>
    <dbReference type="NCBI Taxonomy" id="1121364"/>
    <lineage>
        <taxon>Bacteria</taxon>
        <taxon>Bacillati</taxon>
        <taxon>Actinomycetota</taxon>
        <taxon>Actinomycetes</taxon>
        <taxon>Mycobacteriales</taxon>
        <taxon>Corynebacteriaceae</taxon>
        <taxon>Corynebacterium</taxon>
    </lineage>
</organism>
<comment type="subcellular location">
    <subcellularLocation>
        <location evidence="1">Cell membrane</location>
        <topology evidence="1">Multi-pass membrane protein</topology>
    </subcellularLocation>
</comment>
<feature type="compositionally biased region" description="Basic and acidic residues" evidence="7">
    <location>
        <begin position="23"/>
        <end position="36"/>
    </location>
</feature>
<dbReference type="RefSeq" id="WP_022862427.1">
    <property type="nucleotide sequence ID" value="NZ_ATVG01000002.1"/>
</dbReference>
<dbReference type="PANTHER" id="PTHR33452:SF1">
    <property type="entry name" value="INNER MEMBRANE PROTEIN YPHA-RELATED"/>
    <property type="match status" value="1"/>
</dbReference>
<dbReference type="Proteomes" id="UP001220064">
    <property type="component" value="Chromosome"/>
</dbReference>
<feature type="compositionally biased region" description="Basic and acidic residues" evidence="7">
    <location>
        <begin position="88"/>
        <end position="112"/>
    </location>
</feature>
<evidence type="ECO:0000256" key="8">
    <source>
        <dbReference type="SAM" id="Phobius"/>
    </source>
</evidence>
<feature type="transmembrane region" description="Helical" evidence="8">
    <location>
        <begin position="386"/>
        <end position="408"/>
    </location>
</feature>
<evidence type="ECO:0000313" key="9">
    <source>
        <dbReference type="EMBL" id="WCZ32377.1"/>
    </source>
</evidence>
<dbReference type="EMBL" id="CP063189">
    <property type="protein sequence ID" value="WCZ32377.1"/>
    <property type="molecule type" value="Genomic_DNA"/>
</dbReference>
<dbReference type="InterPro" id="IPR032808">
    <property type="entry name" value="DoxX"/>
</dbReference>
<feature type="compositionally biased region" description="Low complexity" evidence="7">
    <location>
        <begin position="77"/>
        <end position="86"/>
    </location>
</feature>
<evidence type="ECO:0000256" key="7">
    <source>
        <dbReference type="SAM" id="MobiDB-lite"/>
    </source>
</evidence>
<comment type="similarity">
    <text evidence="2">Belongs to the DoxX family.</text>
</comment>
<dbReference type="InterPro" id="IPR051907">
    <property type="entry name" value="DoxX-like_oxidoreductase"/>
</dbReference>
<evidence type="ECO:0000256" key="2">
    <source>
        <dbReference type="ARBA" id="ARBA00006679"/>
    </source>
</evidence>
<keyword evidence="4 8" id="KW-0812">Transmembrane</keyword>
<evidence type="ECO:0000256" key="3">
    <source>
        <dbReference type="ARBA" id="ARBA00022475"/>
    </source>
</evidence>
<keyword evidence="6 8" id="KW-0472">Membrane</keyword>
<feature type="transmembrane region" description="Helical" evidence="8">
    <location>
        <begin position="322"/>
        <end position="345"/>
    </location>
</feature>
<name>A0ABY7U6P4_9CORY</name>
<protein>
    <submittedName>
        <fullName evidence="9">DoxX</fullName>
    </submittedName>
</protein>
<feature type="transmembrane region" description="Helical" evidence="8">
    <location>
        <begin position="294"/>
        <end position="315"/>
    </location>
</feature>
<evidence type="ECO:0000256" key="4">
    <source>
        <dbReference type="ARBA" id="ARBA00022692"/>
    </source>
</evidence>
<feature type="compositionally biased region" description="Basic and acidic residues" evidence="7">
    <location>
        <begin position="1"/>
        <end position="14"/>
    </location>
</feature>
<dbReference type="Pfam" id="PF07681">
    <property type="entry name" value="DoxX"/>
    <property type="match status" value="1"/>
</dbReference>
<feature type="compositionally biased region" description="Polar residues" evidence="7">
    <location>
        <begin position="37"/>
        <end position="53"/>
    </location>
</feature>
<evidence type="ECO:0000313" key="10">
    <source>
        <dbReference type="Proteomes" id="UP001220064"/>
    </source>
</evidence>
<feature type="transmembrane region" description="Helical" evidence="8">
    <location>
        <begin position="252"/>
        <end position="274"/>
    </location>
</feature>
<keyword evidence="5 8" id="KW-1133">Transmembrane helix</keyword>
<sequence>MTKSNKPDNARDVDADFDIPTYDPKKDGAKAGRDLTSRGTASRGTASRVSRVSQDVDAEQPETEVLSASRPTERTAETAAARTAPSSDEERAQQAEEPVKPKRSSVFDRAGRAEPQTIAPRGTTAGEPEYRESESRGAEYRGTEDVTDDVDVDADTRTTAFPRPAVQRDSEPEETVALNRDVDADAEYDYADQPHTELIGAGTAGAATEMSPEATSGVAAADSDDALRVDEDALDDDRTRDGRRGTIDFGLLLARLALGLFLICSGAAAFFNLGNSGGLTELESEFAAYPHANIWAIAIPALELFAGVFLVLGLVFPFAAMVAVAVTGFSALHAISTGGVGFDVFSWTADIWLPVVLFALSLAVQFTGPGVASLDFGRSWARRPLASSWVFAILGIAAAAGAAFFAGIF</sequence>
<keyword evidence="10" id="KW-1185">Reference proteome</keyword>
<proteinExistence type="inferred from homology"/>
<feature type="region of interest" description="Disordered" evidence="7">
    <location>
        <begin position="1"/>
        <end position="176"/>
    </location>
</feature>
<evidence type="ECO:0000256" key="6">
    <source>
        <dbReference type="ARBA" id="ARBA00023136"/>
    </source>
</evidence>
<accession>A0ABY7U6P4</accession>
<evidence type="ECO:0000256" key="5">
    <source>
        <dbReference type="ARBA" id="ARBA00022989"/>
    </source>
</evidence>
<gene>
    <name evidence="9" type="ORF">CMASS_04635</name>
</gene>
<feature type="transmembrane region" description="Helical" evidence="8">
    <location>
        <begin position="351"/>
        <end position="374"/>
    </location>
</feature>
<keyword evidence="3" id="KW-1003">Cell membrane</keyword>
<reference evidence="9 10" key="1">
    <citation type="submission" date="2020-10" db="EMBL/GenBank/DDBJ databases">
        <title>Complete genome sequence of Corynebacterium massiliense DSM 45435, type strain of Corynebacterium massiliense.</title>
        <authorList>
            <person name="Busche T."/>
            <person name="Kalinowski J."/>
            <person name="Ruckert C."/>
        </authorList>
    </citation>
    <scope>NUCLEOTIDE SEQUENCE [LARGE SCALE GENOMIC DNA]</scope>
    <source>
        <strain evidence="9 10">DSM 45435</strain>
    </source>
</reference>
<feature type="compositionally biased region" description="Basic and acidic residues" evidence="7">
    <location>
        <begin position="128"/>
        <end position="144"/>
    </location>
</feature>